<organism evidence="1 2">
    <name type="scientific">Nonomuraea maheshkhaliensis</name>
    <dbReference type="NCBI Taxonomy" id="419590"/>
    <lineage>
        <taxon>Bacteria</taxon>
        <taxon>Bacillati</taxon>
        <taxon>Actinomycetota</taxon>
        <taxon>Actinomycetes</taxon>
        <taxon>Streptosporangiales</taxon>
        <taxon>Streptosporangiaceae</taxon>
        <taxon>Nonomuraea</taxon>
    </lineage>
</organism>
<gene>
    <name evidence="1" type="ORF">GCM10009733_021160</name>
</gene>
<keyword evidence="2" id="KW-1185">Reference proteome</keyword>
<evidence type="ECO:0000313" key="1">
    <source>
        <dbReference type="EMBL" id="GAA1624268.1"/>
    </source>
</evidence>
<evidence type="ECO:0000313" key="2">
    <source>
        <dbReference type="Proteomes" id="UP001500064"/>
    </source>
</evidence>
<proteinExistence type="predicted"/>
<dbReference type="EMBL" id="BAAAMU010000011">
    <property type="protein sequence ID" value="GAA1624268.1"/>
    <property type="molecule type" value="Genomic_DNA"/>
</dbReference>
<dbReference type="RefSeq" id="WP_346103578.1">
    <property type="nucleotide sequence ID" value="NZ_BAAAMU010000011.1"/>
</dbReference>
<reference evidence="1 2" key="1">
    <citation type="journal article" date="2019" name="Int. J. Syst. Evol. Microbiol.">
        <title>The Global Catalogue of Microorganisms (GCM) 10K type strain sequencing project: providing services to taxonomists for standard genome sequencing and annotation.</title>
        <authorList>
            <consortium name="The Broad Institute Genomics Platform"/>
            <consortium name="The Broad Institute Genome Sequencing Center for Infectious Disease"/>
            <person name="Wu L."/>
            <person name="Ma J."/>
        </authorList>
    </citation>
    <scope>NUCLEOTIDE SEQUENCE [LARGE SCALE GENOMIC DNA]</scope>
    <source>
        <strain evidence="1 2">JCM 13929</strain>
    </source>
</reference>
<comment type="caution">
    <text evidence="1">The sequence shown here is derived from an EMBL/GenBank/DDBJ whole genome shotgun (WGS) entry which is preliminary data.</text>
</comment>
<sequence length="98" mass="10976">MRIRARVSINLHRDHGCLKKAGLDLPESTRLVRIYSSRAMRSQDPWSWFALGPDGRDLQIGSQHSMAVLLEADMLDIKPIRSGVVGMDVDVLPARLNP</sequence>
<name>A0ABN2EZT2_9ACTN</name>
<protein>
    <submittedName>
        <fullName evidence="1">Uncharacterized protein</fullName>
    </submittedName>
</protein>
<dbReference type="Proteomes" id="UP001500064">
    <property type="component" value="Unassembled WGS sequence"/>
</dbReference>
<accession>A0ABN2EZT2</accession>